<keyword evidence="6 13" id="KW-0418">Kinase</keyword>
<evidence type="ECO:0000256" key="5">
    <source>
        <dbReference type="ARBA" id="ARBA00022741"/>
    </source>
</evidence>
<dbReference type="EMBL" id="MLJW01000389">
    <property type="protein sequence ID" value="OIQ88071.1"/>
    <property type="molecule type" value="Genomic_DNA"/>
</dbReference>
<evidence type="ECO:0000256" key="4">
    <source>
        <dbReference type="ARBA" id="ARBA00022679"/>
    </source>
</evidence>
<comment type="caution">
    <text evidence="13">The sequence shown here is derived from an EMBL/GenBank/DDBJ whole genome shotgun (WGS) entry which is preliminary data.</text>
</comment>
<feature type="domain" description="Response regulatory" evidence="11">
    <location>
        <begin position="685"/>
        <end position="804"/>
    </location>
</feature>
<name>A0A1J5R7P4_9ZZZZ</name>
<dbReference type="Pfam" id="PF02518">
    <property type="entry name" value="HATPase_c"/>
    <property type="match status" value="1"/>
</dbReference>
<feature type="domain" description="Histidine kinase" evidence="10">
    <location>
        <begin position="336"/>
        <end position="552"/>
    </location>
</feature>
<dbReference type="Pfam" id="PF00072">
    <property type="entry name" value="Response_reg"/>
    <property type="match status" value="1"/>
</dbReference>
<dbReference type="FunFam" id="1.10.287.130:FF:000002">
    <property type="entry name" value="Two-component osmosensing histidine kinase"/>
    <property type="match status" value="1"/>
</dbReference>
<dbReference type="Gene3D" id="3.30.450.20">
    <property type="entry name" value="PAS domain"/>
    <property type="match status" value="1"/>
</dbReference>
<accession>A0A1J5R7P4</accession>
<evidence type="ECO:0000259" key="11">
    <source>
        <dbReference type="PROSITE" id="PS50110"/>
    </source>
</evidence>
<dbReference type="CDD" id="cd00082">
    <property type="entry name" value="HisKA"/>
    <property type="match status" value="1"/>
</dbReference>
<keyword evidence="3" id="KW-0597">Phosphoprotein</keyword>
<evidence type="ECO:0000259" key="12">
    <source>
        <dbReference type="PROSITE" id="PS50113"/>
    </source>
</evidence>
<dbReference type="PROSITE" id="PS50110">
    <property type="entry name" value="RESPONSE_REGULATORY"/>
    <property type="match status" value="1"/>
</dbReference>
<feature type="transmembrane region" description="Helical" evidence="9">
    <location>
        <begin position="88"/>
        <end position="110"/>
    </location>
</feature>
<feature type="transmembrane region" description="Helical" evidence="9">
    <location>
        <begin position="21"/>
        <end position="41"/>
    </location>
</feature>
<comment type="catalytic activity">
    <reaction evidence="1">
        <text>ATP + protein L-histidine = ADP + protein N-phospho-L-histidine.</text>
        <dbReference type="EC" id="2.7.13.3"/>
    </reaction>
</comment>
<evidence type="ECO:0000256" key="6">
    <source>
        <dbReference type="ARBA" id="ARBA00022777"/>
    </source>
</evidence>
<dbReference type="Gene3D" id="3.30.565.10">
    <property type="entry name" value="Histidine kinase-like ATPase, C-terminal domain"/>
    <property type="match status" value="1"/>
</dbReference>
<dbReference type="PROSITE" id="PS50113">
    <property type="entry name" value="PAC"/>
    <property type="match status" value="1"/>
</dbReference>
<dbReference type="InterPro" id="IPR036097">
    <property type="entry name" value="HisK_dim/P_sf"/>
</dbReference>
<keyword evidence="8" id="KW-0902">Two-component regulatory system</keyword>
<keyword evidence="9" id="KW-0472">Membrane</keyword>
<dbReference type="InterPro" id="IPR000700">
    <property type="entry name" value="PAS-assoc_C"/>
</dbReference>
<dbReference type="InterPro" id="IPR035965">
    <property type="entry name" value="PAS-like_dom_sf"/>
</dbReference>
<gene>
    <name evidence="13" type="primary">rcsC_4</name>
    <name evidence="13" type="ORF">GALL_300370</name>
</gene>
<dbReference type="InterPro" id="IPR001789">
    <property type="entry name" value="Sig_transdc_resp-reg_receiver"/>
</dbReference>
<dbReference type="InterPro" id="IPR004358">
    <property type="entry name" value="Sig_transdc_His_kin-like_C"/>
</dbReference>
<reference evidence="13" key="1">
    <citation type="submission" date="2016-10" db="EMBL/GenBank/DDBJ databases">
        <title>Sequence of Gallionella enrichment culture.</title>
        <authorList>
            <person name="Poehlein A."/>
            <person name="Muehling M."/>
            <person name="Daniel R."/>
        </authorList>
    </citation>
    <scope>NUCLEOTIDE SEQUENCE</scope>
</reference>
<dbReference type="Gene3D" id="3.40.50.2300">
    <property type="match status" value="1"/>
</dbReference>
<feature type="transmembrane region" description="Helical" evidence="9">
    <location>
        <begin position="163"/>
        <end position="182"/>
    </location>
</feature>
<dbReference type="SUPFAM" id="SSF55874">
    <property type="entry name" value="ATPase domain of HSP90 chaperone/DNA topoisomerase II/histidine kinase"/>
    <property type="match status" value="1"/>
</dbReference>
<evidence type="ECO:0000256" key="7">
    <source>
        <dbReference type="ARBA" id="ARBA00022840"/>
    </source>
</evidence>
<dbReference type="PANTHER" id="PTHR45339">
    <property type="entry name" value="HYBRID SIGNAL TRANSDUCTION HISTIDINE KINASE J"/>
    <property type="match status" value="1"/>
</dbReference>
<feature type="domain" description="PAC" evidence="12">
    <location>
        <begin position="268"/>
        <end position="318"/>
    </location>
</feature>
<proteinExistence type="predicted"/>
<feature type="transmembrane region" description="Helical" evidence="9">
    <location>
        <begin position="47"/>
        <end position="67"/>
    </location>
</feature>
<dbReference type="SMART" id="SM00388">
    <property type="entry name" value="HisKA"/>
    <property type="match status" value="1"/>
</dbReference>
<dbReference type="SUPFAM" id="SSF52172">
    <property type="entry name" value="CheY-like"/>
    <property type="match status" value="1"/>
</dbReference>
<dbReference type="SMART" id="SM00448">
    <property type="entry name" value="REC"/>
    <property type="match status" value="1"/>
</dbReference>
<evidence type="ECO:0000256" key="3">
    <source>
        <dbReference type="ARBA" id="ARBA00022553"/>
    </source>
</evidence>
<keyword evidence="4 13" id="KW-0808">Transferase</keyword>
<evidence type="ECO:0000256" key="2">
    <source>
        <dbReference type="ARBA" id="ARBA00012438"/>
    </source>
</evidence>
<evidence type="ECO:0000256" key="8">
    <source>
        <dbReference type="ARBA" id="ARBA00023012"/>
    </source>
</evidence>
<dbReference type="GO" id="GO:0005524">
    <property type="term" value="F:ATP binding"/>
    <property type="evidence" value="ECO:0007669"/>
    <property type="project" value="UniProtKB-KW"/>
</dbReference>
<sequence>MDGKEDRAAASMRMDALARNLPLTVLSGLGLAPLILTGWFVGGARPGWLAVWCLLVAALAGGQTALLGLYRRRRRRPGYDPRFWERRFLLACLLWGGLWGLYGFGAAPFAGGIPTVLLLTALAALSMPGLGVFPPALLAFVLPTLGGPLLRLALNGDAARLSLAGLAPLFLALLSLALWRAGRAQQRSVRLAFSSRRLLAELRAGQEATRRLIEASPLPLLLVRVTERRVLFANSRARALLDEGREVFVDPLALAAIAGEAGRLGALWDQEMTLRGAAGRPFQALVSAAPLRGYGDAALLIGFYDVTQRKLLEEDLRRAKTEAEAASRAKSDFLAMISHEIRTPMNGVAAMAELLSKTALDMEQRGMVAVVRHSADHLLGIIDDILDFSKIEAGRMGLDNQPFALRRQVEEVADLVATRAGEKGVEVVVDIAPDLPARFHGDAGKLRQVLTNLLGNAAKFTERGHIRLAAEADAAGLVLRVDDTGPGIAADLQARLFQPFTQGDGTVARCFGGTGLGLSISRRLVQLMGGDIAVDSRPGAGTSFRVSLPLVALPAQSAPPPRLAGLRVAVSSATRPLRAAVENLLRAEGALPAADAAAADLVIQDGTGPATDRPCLRLVPFYRFEAQGAAGDVVRKPVHLEDLVRAIQHVRGEGAAPPAAPPGAHGAARAWRAPERAAAAAANTVILVVEDNGVNRLVISRMLDRLGMVYDVAVDGQFALERLRRGAYGLILTDFHMPRTDGLTLARTVRDEERDGQRPPVPIVALTADALPETAALCLQNGMQDFLTKPLTLDGLERILADWLPAALALRRPQD</sequence>
<dbReference type="CDD" id="cd17546">
    <property type="entry name" value="REC_hyHK_CKI1_RcsC-like"/>
    <property type="match status" value="1"/>
</dbReference>
<keyword evidence="9" id="KW-0812">Transmembrane</keyword>
<dbReference type="SMART" id="SM00387">
    <property type="entry name" value="HATPase_c"/>
    <property type="match status" value="1"/>
</dbReference>
<dbReference type="FunFam" id="3.30.565.10:FF:000010">
    <property type="entry name" value="Sensor histidine kinase RcsC"/>
    <property type="match status" value="1"/>
</dbReference>
<keyword evidence="5" id="KW-0547">Nucleotide-binding</keyword>
<dbReference type="Gene3D" id="1.10.287.130">
    <property type="match status" value="1"/>
</dbReference>
<evidence type="ECO:0000256" key="9">
    <source>
        <dbReference type="SAM" id="Phobius"/>
    </source>
</evidence>
<keyword evidence="9" id="KW-1133">Transmembrane helix</keyword>
<dbReference type="InterPro" id="IPR011006">
    <property type="entry name" value="CheY-like_superfamily"/>
</dbReference>
<dbReference type="EC" id="2.7.13.3" evidence="2"/>
<evidence type="ECO:0000256" key="1">
    <source>
        <dbReference type="ARBA" id="ARBA00000085"/>
    </source>
</evidence>
<dbReference type="InterPro" id="IPR036890">
    <property type="entry name" value="HATPase_C_sf"/>
</dbReference>
<protein>
    <recommendedName>
        <fullName evidence="2">histidine kinase</fullName>
        <ecNumber evidence="2">2.7.13.3</ecNumber>
    </recommendedName>
</protein>
<dbReference type="InterPro" id="IPR005467">
    <property type="entry name" value="His_kinase_dom"/>
</dbReference>
<evidence type="ECO:0000313" key="13">
    <source>
        <dbReference type="EMBL" id="OIQ88071.1"/>
    </source>
</evidence>
<dbReference type="InterPro" id="IPR003661">
    <property type="entry name" value="HisK_dim/P_dom"/>
</dbReference>
<dbReference type="CDD" id="cd16922">
    <property type="entry name" value="HATPase_EvgS-ArcB-TorS-like"/>
    <property type="match status" value="1"/>
</dbReference>
<evidence type="ECO:0000259" key="10">
    <source>
        <dbReference type="PROSITE" id="PS50109"/>
    </source>
</evidence>
<dbReference type="PRINTS" id="PR00344">
    <property type="entry name" value="BCTRLSENSOR"/>
</dbReference>
<dbReference type="SUPFAM" id="SSF55785">
    <property type="entry name" value="PYP-like sensor domain (PAS domain)"/>
    <property type="match status" value="1"/>
</dbReference>
<dbReference type="InterPro" id="IPR003594">
    <property type="entry name" value="HATPase_dom"/>
</dbReference>
<dbReference type="Pfam" id="PF00512">
    <property type="entry name" value="HisKA"/>
    <property type="match status" value="1"/>
</dbReference>
<keyword evidence="7" id="KW-0067">ATP-binding</keyword>
<organism evidence="13">
    <name type="scientific">mine drainage metagenome</name>
    <dbReference type="NCBI Taxonomy" id="410659"/>
    <lineage>
        <taxon>unclassified sequences</taxon>
        <taxon>metagenomes</taxon>
        <taxon>ecological metagenomes</taxon>
    </lineage>
</organism>
<dbReference type="GO" id="GO:0000155">
    <property type="term" value="F:phosphorelay sensor kinase activity"/>
    <property type="evidence" value="ECO:0007669"/>
    <property type="project" value="InterPro"/>
</dbReference>
<dbReference type="SUPFAM" id="SSF47384">
    <property type="entry name" value="Homodimeric domain of signal transducing histidine kinase"/>
    <property type="match status" value="1"/>
</dbReference>
<dbReference type="PROSITE" id="PS50109">
    <property type="entry name" value="HIS_KIN"/>
    <property type="match status" value="1"/>
</dbReference>
<dbReference type="PANTHER" id="PTHR45339:SF5">
    <property type="entry name" value="HISTIDINE KINASE"/>
    <property type="match status" value="1"/>
</dbReference>
<dbReference type="AlphaFoldDB" id="A0A1J5R7P4"/>